<dbReference type="EMBL" id="JAEVHI010000005">
    <property type="protein sequence ID" value="KAG5290511.1"/>
    <property type="molecule type" value="Genomic_DNA"/>
</dbReference>
<dbReference type="OrthoDB" id="10029326at2759"/>
<evidence type="ECO:0000313" key="2">
    <source>
        <dbReference type="Proteomes" id="UP000670092"/>
    </source>
</evidence>
<name>A0A8H7YFX2_AJECA</name>
<organism evidence="1 2">
    <name type="scientific">Ajellomyces capsulatus</name>
    <name type="common">Darling's disease fungus</name>
    <name type="synonym">Histoplasma capsulatum</name>
    <dbReference type="NCBI Taxonomy" id="5037"/>
    <lineage>
        <taxon>Eukaryota</taxon>
        <taxon>Fungi</taxon>
        <taxon>Dikarya</taxon>
        <taxon>Ascomycota</taxon>
        <taxon>Pezizomycotina</taxon>
        <taxon>Eurotiomycetes</taxon>
        <taxon>Eurotiomycetidae</taxon>
        <taxon>Onygenales</taxon>
        <taxon>Ajellomycetaceae</taxon>
        <taxon>Histoplasma</taxon>
    </lineage>
</organism>
<gene>
    <name evidence="1" type="ORF">I7I52_07557</name>
</gene>
<evidence type="ECO:0008006" key="3">
    <source>
        <dbReference type="Google" id="ProtNLM"/>
    </source>
</evidence>
<evidence type="ECO:0000313" key="1">
    <source>
        <dbReference type="EMBL" id="KAG5290511.1"/>
    </source>
</evidence>
<protein>
    <recommendedName>
        <fullName evidence="3">Mannosyltransferase</fullName>
    </recommendedName>
</protein>
<reference evidence="1 2" key="1">
    <citation type="submission" date="2021-01" db="EMBL/GenBank/DDBJ databases">
        <title>Chromosome-level genome assembly of a human fungal pathogen reveals clustering of transcriptionally co-regulated genes.</title>
        <authorList>
            <person name="Voorhies M."/>
            <person name="Cohen S."/>
            <person name="Shea T.P."/>
            <person name="Petrus S."/>
            <person name="Munoz J.F."/>
            <person name="Poplawski S."/>
            <person name="Goldman W.E."/>
            <person name="Michael T."/>
            <person name="Cuomo C.A."/>
            <person name="Sil A."/>
            <person name="Beyhan S."/>
        </authorList>
    </citation>
    <scope>NUCLEOTIDE SEQUENCE [LARGE SCALE GENOMIC DNA]</scope>
    <source>
        <strain evidence="1 2">G184AR</strain>
    </source>
</reference>
<dbReference type="VEuPathDB" id="FungiDB:I7I52_07557"/>
<dbReference type="AlphaFoldDB" id="A0A8H7YFX2"/>
<dbReference type="Proteomes" id="UP000670092">
    <property type="component" value="Unassembled WGS sequence"/>
</dbReference>
<accession>A0A8H7YFX2</accession>
<proteinExistence type="predicted"/>
<comment type="caution">
    <text evidence="1">The sequence shown here is derived from an EMBL/GenBank/DDBJ whole genome shotgun (WGS) entry which is preliminary data.</text>
</comment>
<sequence length="186" mass="21149">MPSTPSKRQRAILAIPFLGLTLLCLQVMDIEKMVAHQEPFLRSRKIKWSNGSIPILSHFHYAEFLNELWRGTTVSFSPSTLGYDVVSSWQMFSFLNDLGSVYVVWLLESSRVGNAWTPAYLWVHITYYFPSNYHRENGLSNANKSTPARPYLLLRVSFWASGPLRRCSIFSASLSGPQPRLSSSSL</sequence>